<dbReference type="Proteomes" id="UP000199555">
    <property type="component" value="Unassembled WGS sequence"/>
</dbReference>
<evidence type="ECO:0000256" key="3">
    <source>
        <dbReference type="SAM" id="Phobius"/>
    </source>
</evidence>
<dbReference type="STRING" id="525640.SAMN04487971_1332"/>
<evidence type="ECO:0000256" key="2">
    <source>
        <dbReference type="SAM" id="MobiDB-lite"/>
    </source>
</evidence>
<dbReference type="EMBL" id="FNGE01000033">
    <property type="protein sequence ID" value="SDL88040.1"/>
    <property type="molecule type" value="Genomic_DNA"/>
</dbReference>
<keyword evidence="3" id="KW-0472">Membrane</keyword>
<gene>
    <name evidence="4" type="ORF">SAMN04487971_1332</name>
</gene>
<dbReference type="OrthoDB" id="7833467at2"/>
<proteinExistence type="predicted"/>
<evidence type="ECO:0000256" key="1">
    <source>
        <dbReference type="SAM" id="Coils"/>
    </source>
</evidence>
<dbReference type="AlphaFoldDB" id="A0A1G9NNS4"/>
<feature type="compositionally biased region" description="Low complexity" evidence="2">
    <location>
        <begin position="119"/>
        <end position="145"/>
    </location>
</feature>
<organism evidence="4 5">
    <name type="scientific">Paracoccus chinensis</name>
    <dbReference type="NCBI Taxonomy" id="525640"/>
    <lineage>
        <taxon>Bacteria</taxon>
        <taxon>Pseudomonadati</taxon>
        <taxon>Pseudomonadota</taxon>
        <taxon>Alphaproteobacteria</taxon>
        <taxon>Rhodobacterales</taxon>
        <taxon>Paracoccaceae</taxon>
        <taxon>Paracoccus</taxon>
    </lineage>
</organism>
<keyword evidence="3" id="KW-0812">Transmembrane</keyword>
<feature type="region of interest" description="Disordered" evidence="2">
    <location>
        <begin position="95"/>
        <end position="155"/>
    </location>
</feature>
<protein>
    <submittedName>
        <fullName evidence="4">Uncharacterized protein</fullName>
    </submittedName>
</protein>
<keyword evidence="3" id="KW-1133">Transmembrane helix</keyword>
<feature type="transmembrane region" description="Helical" evidence="3">
    <location>
        <begin position="20"/>
        <end position="40"/>
    </location>
</feature>
<feature type="transmembrane region" description="Helical" evidence="3">
    <location>
        <begin position="52"/>
        <end position="72"/>
    </location>
</feature>
<keyword evidence="1" id="KW-0175">Coiled coil</keyword>
<feature type="coiled-coil region" evidence="1">
    <location>
        <begin position="68"/>
        <end position="95"/>
    </location>
</feature>
<accession>A0A1G9NNS4</accession>
<keyword evidence="5" id="KW-1185">Reference proteome</keyword>
<name>A0A1G9NNS4_9RHOB</name>
<reference evidence="5" key="1">
    <citation type="submission" date="2016-10" db="EMBL/GenBank/DDBJ databases">
        <authorList>
            <person name="Varghese N."/>
            <person name="Submissions S."/>
        </authorList>
    </citation>
    <scope>NUCLEOTIDE SEQUENCE [LARGE SCALE GENOMIC DNA]</scope>
    <source>
        <strain evidence="5">CGMCC 1.7655</strain>
    </source>
</reference>
<sequence>MNEVSERLRRMTEGRDPAALVGLAASAAWVALVLLFWLLGPEGSPASGLGRLLALAGVILPLALIWIAVGLARAIEELRTEAALLRARMDMLRGSGREDEPETLGARPAAEPRPRAEPRPAAQARPAAARAPATRPAAPRPSDLPLEPPPPPVQAEPATLIIALNFPDGPDDHEVISALRTALADPEAAKVIRAAQDIVTLLAQQGVYTDDLRASVASATPWRRFIAGQRGPALADLATADPDSAEAIARAMRADEVFRDAAQHFMRQFDRTLARSAEELGDEGILALASTRSGRAFALLAQVMGMFG</sequence>
<evidence type="ECO:0000313" key="5">
    <source>
        <dbReference type="Proteomes" id="UP000199555"/>
    </source>
</evidence>
<evidence type="ECO:0000313" key="4">
    <source>
        <dbReference type="EMBL" id="SDL88040.1"/>
    </source>
</evidence>